<evidence type="ECO:0000256" key="1">
    <source>
        <dbReference type="ARBA" id="ARBA00007366"/>
    </source>
</evidence>
<dbReference type="InterPro" id="IPR021133">
    <property type="entry name" value="HEAT_type_2"/>
</dbReference>
<comment type="caution">
    <text evidence="6">The sequence shown here is derived from an EMBL/GenBank/DDBJ whole genome shotgun (WGS) entry which is preliminary data.</text>
</comment>
<dbReference type="GO" id="GO:0006417">
    <property type="term" value="P:regulation of translation"/>
    <property type="evidence" value="ECO:0007669"/>
    <property type="project" value="TreeGrafter"/>
</dbReference>
<dbReference type="Pfam" id="PF23271">
    <property type="entry name" value="HEAT_GCN1"/>
    <property type="match status" value="1"/>
</dbReference>
<keyword evidence="7" id="KW-1185">Reference proteome</keyword>
<dbReference type="Pfam" id="PF24993">
    <property type="entry name" value="GNC1_N"/>
    <property type="match status" value="1"/>
</dbReference>
<dbReference type="InterPro" id="IPR057546">
    <property type="entry name" value="HEAT_GCN1"/>
</dbReference>
<sequence length="2572" mass="281453">MSKSEIQSWLNGTSSVHSPSPGESSDEVVWQRDRVLNDWEKSMEYAQERLLRGQNKLRIQFLREELLSLAKHADLSLRQIMDVFRLLTLTYPRYNDNESRDAVEEVGMALVERDETSESKFGVAEQILGWLSNEVGQLVKRGTANSYAPSNLFVLLSWSCGLYTTCTKHNPDFASANSFRALVGSMAFLLDLVTESTIAKPSLKNGSLVRVRRALRSSPAHIPTVISTLLALSKSTSSPLRLVVLIGVSVSVLIRLKTTTEPPASRLPGDLKDGIVSLYTSNILMSKAAPSPHIAHALDDFISTFISPDDFTKSILPTLERALIRSPEICLPTATKFFSAYSHPLDEASFKKVITQAINSSKSSNAAVRSDSINFFKAALESNKSAAEIALGELLALPKTGKTAGPDHRIALYTMLAFIPPHESISASLLQTVTPLFPKETNETATSMLASALPPHIIFLLHQGGIAPEVAALVSKELASSKPAVRRAFAALIGSVFYQHEDVLETPAGAEFAKSIVPALENSLKGVAANPLNAPGGPIEGYIAISTLLGPLSRSGKFGDAIQKNPVISSLVTSTTKQPFLLWDKVYQKVVDPTEELWLLRAAEAALQHFESQLLKNELLRSQFGLIFVHLSVDGHTPEIRKLANETLVRLNTTSPKLTNSVVRGALTAFLSKGVSAPKTLENPEGTVNWTKHSRLSSLLSSCATFDESVSTEEREGFIVALLILAHHPLICGSARQTWIDLCQKASLDPFDVTTKHLGRLTELIISATQAEPQSRFDEAAYAATTTLSFIAPASVIPEVVKQIKSDLDASVVNAFTDLDIGVWMTPAGTTFVDVLSSTKDEQRPTKGKEASIAKWEEEIRKSIAAKKSTSASLTKQQQAAVNAQLATETKIREHVAQVKRNLERGLHLVQSVVAAGTDELRLHVSELIQLLLDGPLRKGSFLAGELAFETYLDISKVASERLDSYRKWLGITVLRCYDVPAVPQDLQGEELNGLVLRVLYRLRFLSENATFDAATFSYAFPLLRKVLSSGGIEPSDEDEALEQVSLALSVIQFHAGEFHDPALPRLETLEELIQVVRTQLRLSKEASSALVDVGEAMQVSATRKELDVLLRATLSQESYARNSVLQTLQPFDLTDLDWSPELWIAFHDEDEQNARLAQRLWEDNGLDVPEGFLQALQPYLEHENAYVRSSTAVAIAEAVEQLPSTASQAIESLQAFYREKAKILAPEFDQYGMIIASSLDRSDPWPARLAIASTFEKLAPLFPEGELEPFFSFLIQEEALGDRVAEVRRGMLNAGIAVIDLHGPKRLAALISVFENHLARPSSSETGDQIKEALIILFGRVARHLDASDARITKIVDRLIEALKTPSEQVQLAVSDCISPLVQLIKSRLASLVDQLFEDLFNGEKYAIRRGAAYGLAGVIKGTGISGMKEFNVIQRLQAAEEDKKNFKCRQGAMFAFETMSNTLGRLFEPYVTSILPHLLGCFGDANTDVRDATQDAARVIMGNLSGYGVKLILPTLLEGLDDRQWRSKKGSIELLGMMAYCSPRQLSLSLPIVIPRLTEVLTDSHAQVRAAANKSLKQFGEVINNPEIQALVPVLLKALVDPAKTPNALSSLLKTSFMHYIDHSSLALVIPIIERGLKERGADTKKKAAQIVGNLASLTDTKDFVPYLDELLPMLHVVLVDPVPEARATAAKSLGTLVERLGEIHFPDLVPGLLRTLKTDTSGVDRQGAAQGLSEVLSGLGMERLEGLLPDILANTRSPRATVREGFMSLLVYLPATFGTRFSPHLPKIIPPILSGLSDSEEYVREAAMRAGRMVVTNYAHKAIDLLLPELERGMFDPGWRIRQSSITLVGELLFKVSGISGKTSELDDEEPVEENTSAESSRKALLDVLGAERRDRILAALYLVRQDGVVVVRQSSIQIWKALVHNTPRTVREILPEIISQVVYLVASDEPEQQEIASRTVGELCRKFGERILGEIIPLLKSKSTSSDPRTRQGVCETLSEILQNATDVQREDHEDDIISMVRVSLVDDEANVRTAAAQAFDILQSELGAKAIDETIPTLLEALRQPGKGSGTALQALQEVMSVRATTVFPVLIPTLTAIPMSVFNARALAALVTVAGNALSRRLTVIFGALVKVIESDPESELAEAVDEAVDAILSSIGDSEGLHTLMMLLIGWAKHDTPRRRVSACTLFGRFCELTELDFSLYRVDWVRQLVSSLDDSNVDVHTAAWKAFDAFVKSTPKDELESLVVPLRRSIESTGAPGKTVPGYNLPKGVSPTVPIIIAGLTTGSNEQREQAAYAIGDLVERTDEASIKPFVVPFTGPLIRVATQATTYPPGVKIAILSALTTMLECIPAYLKPFFPQLQRTFVKSASDPATSNIRIRAAKGLGALMKHQARVDPVITELVTTINSTEEDNIGANLILALALVILNARANVGEKSRELCIEVISESFKRLHSEHYCEAIGDLMVALSDKPDELEPIVSSYLVLGTNPSSISSIVILRIVEAQSDQDSEFYTDHEPNLFQQLGLFRSVAQKILESAANEKPVIARPAREARDIIRDIHDDNLKGLF</sequence>
<dbReference type="EMBL" id="JAACJK010000219">
    <property type="protein sequence ID" value="KAF5317009.1"/>
    <property type="molecule type" value="Genomic_DNA"/>
</dbReference>
<gene>
    <name evidence="6" type="ORF">D9611_003642</name>
</gene>
<dbReference type="GO" id="GO:0005829">
    <property type="term" value="C:cytosol"/>
    <property type="evidence" value="ECO:0007669"/>
    <property type="project" value="TreeGrafter"/>
</dbReference>
<dbReference type="GO" id="GO:0034198">
    <property type="term" value="P:cellular response to amino acid starvation"/>
    <property type="evidence" value="ECO:0007669"/>
    <property type="project" value="TreeGrafter"/>
</dbReference>
<dbReference type="Pfam" id="PF12074">
    <property type="entry name" value="Gcn1_N"/>
    <property type="match status" value="1"/>
</dbReference>
<dbReference type="SUPFAM" id="SSF48371">
    <property type="entry name" value="ARM repeat"/>
    <property type="match status" value="4"/>
</dbReference>
<evidence type="ECO:0000256" key="3">
    <source>
        <dbReference type="PROSITE-ProRule" id="PRU00103"/>
    </source>
</evidence>
<feature type="repeat" description="HEAT" evidence="3">
    <location>
        <begin position="1555"/>
        <end position="1593"/>
    </location>
</feature>
<dbReference type="InterPro" id="IPR011989">
    <property type="entry name" value="ARM-like"/>
</dbReference>
<dbReference type="Gene3D" id="1.25.10.10">
    <property type="entry name" value="Leucine-rich Repeat Variant"/>
    <property type="match status" value="5"/>
</dbReference>
<name>A0A8H5EYG0_9AGAR</name>
<dbReference type="InterPro" id="IPR056810">
    <property type="entry name" value="GNC1-like_N"/>
</dbReference>
<dbReference type="InterPro" id="IPR016024">
    <property type="entry name" value="ARM-type_fold"/>
</dbReference>
<dbReference type="PROSITE" id="PS50077">
    <property type="entry name" value="HEAT_REPEAT"/>
    <property type="match status" value="3"/>
</dbReference>
<organism evidence="6 7">
    <name type="scientific">Ephemerocybe angulata</name>
    <dbReference type="NCBI Taxonomy" id="980116"/>
    <lineage>
        <taxon>Eukaryota</taxon>
        <taxon>Fungi</taxon>
        <taxon>Dikarya</taxon>
        <taxon>Basidiomycota</taxon>
        <taxon>Agaricomycotina</taxon>
        <taxon>Agaricomycetes</taxon>
        <taxon>Agaricomycetidae</taxon>
        <taxon>Agaricales</taxon>
        <taxon>Agaricineae</taxon>
        <taxon>Psathyrellaceae</taxon>
        <taxon>Ephemerocybe</taxon>
    </lineage>
</organism>
<dbReference type="PANTHER" id="PTHR23346:SF7">
    <property type="entry name" value="STALLED RIBOSOME SENSOR GCN1"/>
    <property type="match status" value="1"/>
</dbReference>
<accession>A0A8H5EYG0</accession>
<protein>
    <recommendedName>
        <fullName evidence="5">TOG domain-containing protein</fullName>
    </recommendedName>
</protein>
<dbReference type="InterPro" id="IPR022716">
    <property type="entry name" value="Gcn1_N"/>
</dbReference>
<feature type="domain" description="TOG" evidence="5">
    <location>
        <begin position="1381"/>
        <end position="1613"/>
    </location>
</feature>
<comment type="similarity">
    <text evidence="1">Belongs to the GCN1 family.</text>
</comment>
<dbReference type="InterPro" id="IPR034085">
    <property type="entry name" value="TOG"/>
</dbReference>
<dbReference type="OrthoDB" id="5148094at2759"/>
<evidence type="ECO:0000313" key="6">
    <source>
        <dbReference type="EMBL" id="KAF5317009.1"/>
    </source>
</evidence>
<feature type="region of interest" description="Disordered" evidence="4">
    <location>
        <begin position="1"/>
        <end position="27"/>
    </location>
</feature>
<feature type="domain" description="TOG" evidence="5">
    <location>
        <begin position="1624"/>
        <end position="1850"/>
    </location>
</feature>
<dbReference type="PANTHER" id="PTHR23346">
    <property type="entry name" value="TRANSLATIONAL ACTIVATOR GCN1-RELATED"/>
    <property type="match status" value="1"/>
</dbReference>
<dbReference type="Pfam" id="PF24916">
    <property type="entry name" value="HEAT_GCN1_fung"/>
    <property type="match status" value="1"/>
</dbReference>
<dbReference type="InterPro" id="IPR056809">
    <property type="entry name" value="HEAT_GCN1_fung"/>
</dbReference>
<evidence type="ECO:0000256" key="2">
    <source>
        <dbReference type="ARBA" id="ARBA00022737"/>
    </source>
</evidence>
<dbReference type="Proteomes" id="UP000541558">
    <property type="component" value="Unassembled WGS sequence"/>
</dbReference>
<proteinExistence type="inferred from homology"/>
<reference evidence="6 7" key="1">
    <citation type="journal article" date="2020" name="ISME J.">
        <title>Uncovering the hidden diversity of litter-decomposition mechanisms in mushroom-forming fungi.</title>
        <authorList>
            <person name="Floudas D."/>
            <person name="Bentzer J."/>
            <person name="Ahren D."/>
            <person name="Johansson T."/>
            <person name="Persson P."/>
            <person name="Tunlid A."/>
        </authorList>
    </citation>
    <scope>NUCLEOTIDE SEQUENCE [LARGE SCALE GENOMIC DNA]</scope>
    <source>
        <strain evidence="6 7">CBS 175.51</strain>
    </source>
</reference>
<feature type="repeat" description="HEAT" evidence="3">
    <location>
        <begin position="2021"/>
        <end position="2059"/>
    </location>
</feature>
<feature type="repeat" description="HEAT" evidence="3">
    <location>
        <begin position="1673"/>
        <end position="1711"/>
    </location>
</feature>
<dbReference type="Pfam" id="PF24987">
    <property type="entry name" value="HEAT_EF3_N"/>
    <property type="match status" value="1"/>
</dbReference>
<keyword evidence="2" id="KW-0677">Repeat</keyword>
<evidence type="ECO:0000256" key="4">
    <source>
        <dbReference type="SAM" id="MobiDB-lite"/>
    </source>
</evidence>
<feature type="compositionally biased region" description="Polar residues" evidence="4">
    <location>
        <begin position="1"/>
        <end position="13"/>
    </location>
</feature>
<dbReference type="Pfam" id="PF24984">
    <property type="entry name" value="HEAT_EF3_GNC1"/>
    <property type="match status" value="1"/>
</dbReference>
<dbReference type="GO" id="GO:0019887">
    <property type="term" value="F:protein kinase regulator activity"/>
    <property type="evidence" value="ECO:0007669"/>
    <property type="project" value="TreeGrafter"/>
</dbReference>
<evidence type="ECO:0000259" key="5">
    <source>
        <dbReference type="SMART" id="SM01349"/>
    </source>
</evidence>
<feature type="compositionally biased region" description="Low complexity" evidence="4">
    <location>
        <begin position="14"/>
        <end position="23"/>
    </location>
</feature>
<dbReference type="SMART" id="SM01349">
    <property type="entry name" value="TOG"/>
    <property type="match status" value="2"/>
</dbReference>
<evidence type="ECO:0000313" key="7">
    <source>
        <dbReference type="Proteomes" id="UP000541558"/>
    </source>
</evidence>